<sequence length="652" mass="72050">MSRKAPAKQYVNDGATEKTEHPAFSATDTAGDLTQYVADKSKELAASAAGKAGDHSYCEGNLMELLFKKSLKALKDKDLMAVMTTLLVDYLISQAPILLSKKMRTSEAKYLWDLSDAIVNYVSDKNKGVSTGASMKTLKKIAGDSLDTIKGSCPFCLGSRTCRCGGSSLLAQPLSWCCRTLKDAPFVQNEDMSNAVKMGEVSEHDVEMPKNTADAGKAGEHSYCEGDLMELLFKKSLKALKDKDLMAVMTTLLVDYLISQAPILLSKKMRTSEAKYYLSDAIVNYVSDKNKGVSTGASMKTLKKIAGDSLDASKYSVVYAPEDDLVVTKALSSINDYLASAAGKSENAGVVQNDESAAVKMGKVGEDDVEKPMDDRRKRVASSDSDAPSKKLKESGGKLGWVSIKSVARSLTNSLNDSVQSSGREKFAKAVEKNHIKAIRDFTRAQLMFLEEKRKHSSTDVQLAERCSAKSKDLMVVYQQEKSAIMEALRTEVLNQELLDNHIKEPSASRIRQSDFRIGPSCCCRSARVPLSAQRVGGEYLGKSFKDDSKKIDESKEVNTSERKDLTSVCMMQDKEQNTAPFFDGPLPIFFFTIFAIDIINPGVKQRMQKVSHIPLDNRRRLVVRRFYENEHTWLEILKSDAFFVDRILLGH</sequence>
<organism evidence="2 3">
    <name type="scientific">Ditylenchus dipsaci</name>
    <dbReference type="NCBI Taxonomy" id="166011"/>
    <lineage>
        <taxon>Eukaryota</taxon>
        <taxon>Metazoa</taxon>
        <taxon>Ecdysozoa</taxon>
        <taxon>Nematoda</taxon>
        <taxon>Chromadorea</taxon>
        <taxon>Rhabditida</taxon>
        <taxon>Tylenchina</taxon>
        <taxon>Tylenchomorpha</taxon>
        <taxon>Sphaerularioidea</taxon>
        <taxon>Anguinidae</taxon>
        <taxon>Anguininae</taxon>
        <taxon>Ditylenchus</taxon>
    </lineage>
</organism>
<dbReference type="WBParaSite" id="jg20690.1">
    <property type="protein sequence ID" value="jg20690.1"/>
    <property type="gene ID" value="jg20690"/>
</dbReference>
<feature type="region of interest" description="Disordered" evidence="1">
    <location>
        <begin position="361"/>
        <end position="395"/>
    </location>
</feature>
<proteinExistence type="predicted"/>
<evidence type="ECO:0000313" key="3">
    <source>
        <dbReference type="WBParaSite" id="jg20690.1"/>
    </source>
</evidence>
<dbReference type="Proteomes" id="UP000887574">
    <property type="component" value="Unplaced"/>
</dbReference>
<keyword evidence="2" id="KW-1185">Reference proteome</keyword>
<feature type="compositionally biased region" description="Basic and acidic residues" evidence="1">
    <location>
        <begin position="363"/>
        <end position="377"/>
    </location>
</feature>
<dbReference type="AlphaFoldDB" id="A0A915DL05"/>
<accession>A0A915DL05</accession>
<feature type="region of interest" description="Disordered" evidence="1">
    <location>
        <begin position="1"/>
        <end position="22"/>
    </location>
</feature>
<evidence type="ECO:0000313" key="2">
    <source>
        <dbReference type="Proteomes" id="UP000887574"/>
    </source>
</evidence>
<evidence type="ECO:0000256" key="1">
    <source>
        <dbReference type="SAM" id="MobiDB-lite"/>
    </source>
</evidence>
<protein>
    <submittedName>
        <fullName evidence="3">Uncharacterized protein</fullName>
    </submittedName>
</protein>
<reference evidence="3" key="1">
    <citation type="submission" date="2022-11" db="UniProtKB">
        <authorList>
            <consortium name="WormBaseParasite"/>
        </authorList>
    </citation>
    <scope>IDENTIFICATION</scope>
</reference>
<name>A0A915DL05_9BILA</name>